<dbReference type="PANTHER" id="PTHR23517:SF10">
    <property type="entry name" value="MAJOR FACILITATOR SUPERFAMILY (MFS) PROFILE DOMAIN-CONTAINING PROTEIN"/>
    <property type="match status" value="1"/>
</dbReference>
<dbReference type="Proteomes" id="UP001316087">
    <property type="component" value="Unassembled WGS sequence"/>
</dbReference>
<evidence type="ECO:0000256" key="7">
    <source>
        <dbReference type="SAM" id="Phobius"/>
    </source>
</evidence>
<keyword evidence="10" id="KW-1185">Reference proteome</keyword>
<dbReference type="PANTHER" id="PTHR23517">
    <property type="entry name" value="RESISTANCE PROTEIN MDTM, PUTATIVE-RELATED-RELATED"/>
    <property type="match status" value="1"/>
</dbReference>
<proteinExistence type="predicted"/>
<dbReference type="Pfam" id="PF07690">
    <property type="entry name" value="MFS_1"/>
    <property type="match status" value="1"/>
</dbReference>
<evidence type="ECO:0000256" key="6">
    <source>
        <dbReference type="ARBA" id="ARBA00023136"/>
    </source>
</evidence>
<name>A0ABS9UB54_9BACL</name>
<dbReference type="SUPFAM" id="SSF103473">
    <property type="entry name" value="MFS general substrate transporter"/>
    <property type="match status" value="1"/>
</dbReference>
<evidence type="ECO:0000313" key="10">
    <source>
        <dbReference type="Proteomes" id="UP001316087"/>
    </source>
</evidence>
<dbReference type="InterPro" id="IPR050171">
    <property type="entry name" value="MFS_Transporters"/>
</dbReference>
<dbReference type="InterPro" id="IPR020846">
    <property type="entry name" value="MFS_dom"/>
</dbReference>
<organism evidence="9 10">
    <name type="scientific">Solibacillus palustris</name>
    <dbReference type="NCBI Taxonomy" id="2908203"/>
    <lineage>
        <taxon>Bacteria</taxon>
        <taxon>Bacillati</taxon>
        <taxon>Bacillota</taxon>
        <taxon>Bacilli</taxon>
        <taxon>Bacillales</taxon>
        <taxon>Caryophanaceae</taxon>
        <taxon>Solibacillus</taxon>
    </lineage>
</organism>
<feature type="transmembrane region" description="Helical" evidence="7">
    <location>
        <begin position="12"/>
        <end position="37"/>
    </location>
</feature>
<keyword evidence="3" id="KW-1003">Cell membrane</keyword>
<keyword evidence="5 7" id="KW-1133">Transmembrane helix</keyword>
<feature type="transmembrane region" description="Helical" evidence="7">
    <location>
        <begin position="165"/>
        <end position="186"/>
    </location>
</feature>
<keyword evidence="6 7" id="KW-0472">Membrane</keyword>
<feature type="transmembrane region" description="Helical" evidence="7">
    <location>
        <begin position="43"/>
        <end position="65"/>
    </location>
</feature>
<gene>
    <name evidence="9" type="ORF">LZ480_06030</name>
</gene>
<evidence type="ECO:0000256" key="3">
    <source>
        <dbReference type="ARBA" id="ARBA00022475"/>
    </source>
</evidence>
<dbReference type="EMBL" id="JAKZFC010000001">
    <property type="protein sequence ID" value="MCH7321448.1"/>
    <property type="molecule type" value="Genomic_DNA"/>
</dbReference>
<keyword evidence="4 7" id="KW-0812">Transmembrane</keyword>
<feature type="transmembrane region" description="Helical" evidence="7">
    <location>
        <begin position="302"/>
        <end position="327"/>
    </location>
</feature>
<protein>
    <submittedName>
        <fullName evidence="9">MFS transporter</fullName>
    </submittedName>
</protein>
<feature type="transmembrane region" description="Helical" evidence="7">
    <location>
        <begin position="215"/>
        <end position="230"/>
    </location>
</feature>
<comment type="subcellular location">
    <subcellularLocation>
        <location evidence="1">Cell membrane</location>
        <topology evidence="1">Multi-pass membrane protein</topology>
    </subcellularLocation>
</comment>
<reference evidence="9 10" key="1">
    <citation type="submission" date="2022-03" db="EMBL/GenBank/DDBJ databases">
        <authorList>
            <person name="Jo J.-H."/>
            <person name="Im W.-T."/>
        </authorList>
    </citation>
    <scope>NUCLEOTIDE SEQUENCE [LARGE SCALE GENOMIC DNA]</scope>
    <source>
        <strain evidence="9 10">MA9</strain>
    </source>
</reference>
<comment type="caution">
    <text evidence="9">The sequence shown here is derived from an EMBL/GenBank/DDBJ whole genome shotgun (WGS) entry which is preliminary data.</text>
</comment>
<evidence type="ECO:0000259" key="8">
    <source>
        <dbReference type="PROSITE" id="PS50850"/>
    </source>
</evidence>
<dbReference type="RefSeq" id="WP_241368476.1">
    <property type="nucleotide sequence ID" value="NZ_JAKZFC010000001.1"/>
</dbReference>
<evidence type="ECO:0000256" key="2">
    <source>
        <dbReference type="ARBA" id="ARBA00022448"/>
    </source>
</evidence>
<evidence type="ECO:0000313" key="9">
    <source>
        <dbReference type="EMBL" id="MCH7321448.1"/>
    </source>
</evidence>
<dbReference type="Gene3D" id="1.20.1250.20">
    <property type="entry name" value="MFS general substrate transporter like domains"/>
    <property type="match status" value="1"/>
</dbReference>
<feature type="transmembrane region" description="Helical" evidence="7">
    <location>
        <begin position="339"/>
        <end position="361"/>
    </location>
</feature>
<dbReference type="CDD" id="cd17329">
    <property type="entry name" value="MFS_MdtH_MDR_like"/>
    <property type="match status" value="1"/>
</dbReference>
<dbReference type="PROSITE" id="PS50850">
    <property type="entry name" value="MFS"/>
    <property type="match status" value="1"/>
</dbReference>
<dbReference type="InterPro" id="IPR011701">
    <property type="entry name" value="MFS"/>
</dbReference>
<feature type="transmembrane region" description="Helical" evidence="7">
    <location>
        <begin position="367"/>
        <end position="383"/>
    </location>
</feature>
<feature type="transmembrane region" description="Helical" evidence="7">
    <location>
        <begin position="137"/>
        <end position="159"/>
    </location>
</feature>
<dbReference type="InterPro" id="IPR036259">
    <property type="entry name" value="MFS_trans_sf"/>
</dbReference>
<evidence type="ECO:0000256" key="5">
    <source>
        <dbReference type="ARBA" id="ARBA00022989"/>
    </source>
</evidence>
<evidence type="ECO:0000256" key="1">
    <source>
        <dbReference type="ARBA" id="ARBA00004651"/>
    </source>
</evidence>
<feature type="domain" description="Major facilitator superfamily (MFS) profile" evidence="8">
    <location>
        <begin position="12"/>
        <end position="388"/>
    </location>
</feature>
<feature type="transmembrane region" description="Helical" evidence="7">
    <location>
        <begin position="276"/>
        <end position="296"/>
    </location>
</feature>
<feature type="transmembrane region" description="Helical" evidence="7">
    <location>
        <begin position="250"/>
        <end position="269"/>
    </location>
</feature>
<accession>A0ABS9UB54</accession>
<sequence>MQKMVNYFHPLVWIILCGTIFVRTASFMAIPFLALYLHNELEASPLIIGITIGMAPLFSTFGGLIGGYLTDRFGRKSVIITTVFVWSLTFTGFAFAPSAIFFVVLNALNGLCRSFFEPGTQALMIDFTENEKKRRLFSVRYTAINIAAVIGPLLGVWIADFSSPAIPFAITGIMYAMYGVFLFVVLNRYEMKQNKLSNTQHVFTIFKAVFQDQKLLLFIAGGILVVLGYSQFDSTLPQFINMNVEDGVKLFSYVIIANSITVLALQLPLTMMIEKMSIYTSLKMGIIIFSVGLFLFGLSDSAWMFIASMIVFSIGEIFCFPMMNAVIEEIAPEDQKGTYLGAAQLKNIGGFIGPIFGGWLLTSAIDFMFAIIAAVMFSSIFIYRKALRTS</sequence>
<keyword evidence="2" id="KW-0813">Transport</keyword>
<evidence type="ECO:0000256" key="4">
    <source>
        <dbReference type="ARBA" id="ARBA00022692"/>
    </source>
</evidence>